<evidence type="ECO:0000313" key="5">
    <source>
        <dbReference type="Proteomes" id="UP000236291"/>
    </source>
</evidence>
<dbReference type="STRING" id="57577.A0A2K3NYM9"/>
<dbReference type="CDD" id="cd04049">
    <property type="entry name" value="C2_putative_Elicitor-responsive_gene"/>
    <property type="match status" value="1"/>
</dbReference>
<reference evidence="4 5" key="1">
    <citation type="journal article" date="2014" name="Am. J. Bot.">
        <title>Genome assembly and annotation for red clover (Trifolium pratense; Fabaceae).</title>
        <authorList>
            <person name="Istvanek J."/>
            <person name="Jaros M."/>
            <person name="Krenek A."/>
            <person name="Repkova J."/>
        </authorList>
    </citation>
    <scope>NUCLEOTIDE SEQUENCE [LARGE SCALE GENOMIC DNA]</scope>
    <source>
        <strain evidence="5">cv. Tatra</strain>
        <tissue evidence="4">Young leaves</tissue>
    </source>
</reference>
<reference evidence="4 5" key="2">
    <citation type="journal article" date="2017" name="Front. Plant Sci.">
        <title>Gene Classification and Mining of Molecular Markers Useful in Red Clover (Trifolium pratense) Breeding.</title>
        <authorList>
            <person name="Istvanek J."/>
            <person name="Dluhosova J."/>
            <person name="Dluhos P."/>
            <person name="Patkova L."/>
            <person name="Nedelnik J."/>
            <person name="Repkova J."/>
        </authorList>
    </citation>
    <scope>NUCLEOTIDE SEQUENCE [LARGE SCALE GENOMIC DNA]</scope>
    <source>
        <strain evidence="5">cv. Tatra</strain>
        <tissue evidence="4">Young leaves</tissue>
    </source>
</reference>
<dbReference type="AlphaFoldDB" id="A0A2K3NYM9"/>
<protein>
    <submittedName>
        <fullName evidence="4">Elicitor-responsive protein 1-like</fullName>
    </submittedName>
</protein>
<dbReference type="Gene3D" id="2.60.40.150">
    <property type="entry name" value="C2 domain"/>
    <property type="match status" value="1"/>
</dbReference>
<dbReference type="EMBL" id="ASHM01002305">
    <property type="protein sequence ID" value="PNY08119.1"/>
    <property type="molecule type" value="Genomic_DNA"/>
</dbReference>
<evidence type="ECO:0000313" key="4">
    <source>
        <dbReference type="EMBL" id="PNY08119.1"/>
    </source>
</evidence>
<feature type="domain" description="C2" evidence="3">
    <location>
        <begin position="1"/>
        <end position="107"/>
    </location>
</feature>
<dbReference type="OrthoDB" id="419768at2759"/>
<keyword evidence="2" id="KW-0106">Calcium</keyword>
<evidence type="ECO:0000256" key="1">
    <source>
        <dbReference type="ARBA" id="ARBA00022723"/>
    </source>
</evidence>
<dbReference type="PANTHER" id="PTHR46502">
    <property type="entry name" value="C2 DOMAIN-CONTAINING"/>
    <property type="match status" value="1"/>
</dbReference>
<keyword evidence="1" id="KW-0479">Metal-binding</keyword>
<dbReference type="GO" id="GO:0046872">
    <property type="term" value="F:metal ion binding"/>
    <property type="evidence" value="ECO:0007669"/>
    <property type="project" value="UniProtKB-KW"/>
</dbReference>
<organism evidence="4 5">
    <name type="scientific">Trifolium pratense</name>
    <name type="common">Red clover</name>
    <dbReference type="NCBI Taxonomy" id="57577"/>
    <lineage>
        <taxon>Eukaryota</taxon>
        <taxon>Viridiplantae</taxon>
        <taxon>Streptophyta</taxon>
        <taxon>Embryophyta</taxon>
        <taxon>Tracheophyta</taxon>
        <taxon>Spermatophyta</taxon>
        <taxon>Magnoliopsida</taxon>
        <taxon>eudicotyledons</taxon>
        <taxon>Gunneridae</taxon>
        <taxon>Pentapetalae</taxon>
        <taxon>rosids</taxon>
        <taxon>fabids</taxon>
        <taxon>Fabales</taxon>
        <taxon>Fabaceae</taxon>
        <taxon>Papilionoideae</taxon>
        <taxon>50 kb inversion clade</taxon>
        <taxon>NPAAA clade</taxon>
        <taxon>Hologalegina</taxon>
        <taxon>IRL clade</taxon>
        <taxon>Trifolieae</taxon>
        <taxon>Trifolium</taxon>
    </lineage>
</organism>
<dbReference type="InterPro" id="IPR000008">
    <property type="entry name" value="C2_dom"/>
</dbReference>
<dbReference type="SUPFAM" id="SSF49562">
    <property type="entry name" value="C2 domain (Calcium/lipid-binding domain, CaLB)"/>
    <property type="match status" value="1"/>
</dbReference>
<name>A0A2K3NYM9_TRIPR</name>
<evidence type="ECO:0000256" key="2">
    <source>
        <dbReference type="ARBA" id="ARBA00022837"/>
    </source>
</evidence>
<comment type="caution">
    <text evidence="4">The sequence shown here is derived from an EMBL/GenBank/DDBJ whole genome shotgun (WGS) entry which is preliminary data.</text>
</comment>
<dbReference type="Pfam" id="PF00168">
    <property type="entry name" value="C2"/>
    <property type="match status" value="1"/>
</dbReference>
<dbReference type="PANTHER" id="PTHR46502:SF21">
    <property type="entry name" value="CALCIUM-DEPENDENT LIPID-BINDING (CALB DOMAIN) FAMILY PROTEIN"/>
    <property type="match status" value="1"/>
</dbReference>
<dbReference type="Proteomes" id="UP000236291">
    <property type="component" value="Unassembled WGS sequence"/>
</dbReference>
<dbReference type="PROSITE" id="PS50004">
    <property type="entry name" value="C2"/>
    <property type="match status" value="1"/>
</dbReference>
<accession>A0A2K3NYM9</accession>
<dbReference type="InterPro" id="IPR035892">
    <property type="entry name" value="C2_domain_sf"/>
</dbReference>
<dbReference type="SMART" id="SM00239">
    <property type="entry name" value="C2"/>
    <property type="match status" value="1"/>
</dbReference>
<dbReference type="Gramene" id="Tp57577_TGAC_v2_mRNA3606">
    <property type="protein sequence ID" value="Tp57577_TGAC_v2_mRNA3606"/>
    <property type="gene ID" value="Tp57577_TGAC_v2_gene3507"/>
</dbReference>
<sequence length="153" mass="17442">MTIGFMEVLLVKAKGLQQTDVFARMDPYVLLQYKSQEKKSSVLHEGGSSPVWNEKFVFRAEYPGSGDQYKLNLKIMDKDVFSRDDFVGQAIIYVKDLLVEGVENGSAELRPRKYSVVRADNSYCGEIEVGITFTRKEDEYADNDIGGWKDSEY</sequence>
<evidence type="ECO:0000259" key="3">
    <source>
        <dbReference type="PROSITE" id="PS50004"/>
    </source>
</evidence>
<gene>
    <name evidence="4" type="ORF">L195_g004631</name>
</gene>
<proteinExistence type="predicted"/>